<reference evidence="2" key="2">
    <citation type="submission" date="2021-04" db="EMBL/GenBank/DDBJ databases">
        <authorList>
            <person name="Karlyshev A.V."/>
        </authorList>
    </citation>
    <scope>NUCLEOTIDE SEQUENCE</scope>
    <source>
        <strain evidence="2">LMG 29479</strain>
    </source>
</reference>
<gene>
    <name evidence="3" type="ORF">KB893_012765</name>
    <name evidence="2" type="ORF">KB893_07305</name>
</gene>
<evidence type="ECO:0000256" key="1">
    <source>
        <dbReference type="SAM" id="MobiDB-lite"/>
    </source>
</evidence>
<organism evidence="2">
    <name type="scientific">Coralloluteibacterium stylophorae</name>
    <dbReference type="NCBI Taxonomy" id="1776034"/>
    <lineage>
        <taxon>Bacteria</taxon>
        <taxon>Pseudomonadati</taxon>
        <taxon>Pseudomonadota</taxon>
        <taxon>Gammaproteobacteria</taxon>
        <taxon>Lysobacterales</taxon>
        <taxon>Lysobacteraceae</taxon>
        <taxon>Coralloluteibacterium</taxon>
    </lineage>
</organism>
<reference evidence="3 4" key="1">
    <citation type="journal article" date="2021" name="Microbiol. Resour. Announc.">
        <title>Draft Genome Sequence of Coralloluteibacterium stylophorae LMG 29479T.</title>
        <authorList>
            <person name="Karlyshev A.V."/>
            <person name="Kudryashova E.B."/>
            <person name="Ariskina E.V."/>
            <person name="Conroy A.P."/>
            <person name="Abidueva E.Y."/>
        </authorList>
    </citation>
    <scope>NUCLEOTIDE SEQUENCE [LARGE SCALE GENOMIC DNA]</scope>
    <source>
        <strain evidence="3 4">LMG 29479</strain>
    </source>
</reference>
<dbReference type="RefSeq" id="WP_211926266.1">
    <property type="nucleotide sequence ID" value="NZ_JAGQFT020000008.1"/>
</dbReference>
<dbReference type="AlphaFoldDB" id="A0A8J7VUQ4"/>
<comment type="caution">
    <text evidence="2">The sequence shown here is derived from an EMBL/GenBank/DDBJ whole genome shotgun (WGS) entry which is preliminary data.</text>
</comment>
<accession>A0A8J7VUQ4</accession>
<proteinExistence type="predicted"/>
<evidence type="ECO:0000313" key="4">
    <source>
        <dbReference type="Proteomes" id="UP000675747"/>
    </source>
</evidence>
<evidence type="ECO:0000313" key="3">
    <source>
        <dbReference type="EMBL" id="MBS7458003.1"/>
    </source>
</evidence>
<dbReference type="EMBL" id="JAGQFT020000008">
    <property type="protein sequence ID" value="MBS7458003.1"/>
    <property type="molecule type" value="Genomic_DNA"/>
</dbReference>
<dbReference type="EMBL" id="JAGQFT010000045">
    <property type="protein sequence ID" value="MBR0562321.1"/>
    <property type="molecule type" value="Genomic_DNA"/>
</dbReference>
<dbReference type="Proteomes" id="UP000675747">
    <property type="component" value="Unassembled WGS sequence"/>
</dbReference>
<feature type="compositionally biased region" description="Low complexity" evidence="1">
    <location>
        <begin position="1"/>
        <end position="25"/>
    </location>
</feature>
<feature type="compositionally biased region" description="Gly residues" evidence="1">
    <location>
        <begin position="55"/>
        <end position="64"/>
    </location>
</feature>
<sequence>METRSGPTSATPAAAATSKRPSTSRPEVRSGAEAPGPTPAPDASRSAPETADGSARGGDSGGQGITPEQALANTRALLEQKHAAADGSNPYPGAPQNDAGAHGSPAAAIAESSEGGAPPSAGEQGGGRADDHVGPASRGRTLNRREPE</sequence>
<feature type="compositionally biased region" description="Low complexity" evidence="1">
    <location>
        <begin position="99"/>
        <end position="118"/>
    </location>
</feature>
<keyword evidence="4" id="KW-1185">Reference proteome</keyword>
<name>A0A8J7VUQ4_9GAMM</name>
<feature type="region of interest" description="Disordered" evidence="1">
    <location>
        <begin position="1"/>
        <end position="148"/>
    </location>
</feature>
<protein>
    <submittedName>
        <fullName evidence="2">Uncharacterized protein</fullName>
    </submittedName>
</protein>
<evidence type="ECO:0000313" key="2">
    <source>
        <dbReference type="EMBL" id="MBR0562321.1"/>
    </source>
</evidence>